<feature type="region of interest" description="Disordered" evidence="1">
    <location>
        <begin position="1"/>
        <end position="51"/>
    </location>
</feature>
<comment type="caution">
    <text evidence="3">The sequence shown here is derived from an EMBL/GenBank/DDBJ whole genome shotgun (WGS) entry which is preliminary data.</text>
</comment>
<evidence type="ECO:0000256" key="1">
    <source>
        <dbReference type="SAM" id="MobiDB-lite"/>
    </source>
</evidence>
<dbReference type="AlphaFoldDB" id="A0AAW0GGJ9"/>
<keyword evidence="4" id="KW-1185">Reference proteome</keyword>
<gene>
    <name evidence="3" type="ORF">QCA50_008505</name>
</gene>
<dbReference type="Pfam" id="PF18803">
    <property type="entry name" value="CxC2"/>
    <property type="match status" value="1"/>
</dbReference>
<dbReference type="InterPro" id="IPR041457">
    <property type="entry name" value="CxC2_KDZ-assoc"/>
</dbReference>
<sequence length="226" mass="25801">MDVDPASTPNIPSDNPTHPSTNFDPFLDINSNDEDSWRDPTTGGIPLRAKKPDRGYDAHQCLLITAVHTSGIHELRMLGKDIPIFDQMLYMRLYPASRKKTQTVFTFEALDDYDLENLETKASAAKHYDKLTHLTANAFPTMVPNRYQLLFIAREWRNLKARQRAGYAYILTDAIPARGLALFCPTCPQPGINLPDDWKDDPDRKKYMRTLASRRKLQTGSFKDEV</sequence>
<feature type="domain" description="CxC2-like cysteine cluster KDZ transposase-associated" evidence="2">
    <location>
        <begin position="64"/>
        <end position="137"/>
    </location>
</feature>
<evidence type="ECO:0000313" key="3">
    <source>
        <dbReference type="EMBL" id="KAK7688135.1"/>
    </source>
</evidence>
<proteinExistence type="predicted"/>
<protein>
    <recommendedName>
        <fullName evidence="2">CxC2-like cysteine cluster KDZ transposase-associated domain-containing protein</fullName>
    </recommendedName>
</protein>
<dbReference type="EMBL" id="JASBNA010000011">
    <property type="protein sequence ID" value="KAK7688135.1"/>
    <property type="molecule type" value="Genomic_DNA"/>
</dbReference>
<accession>A0AAW0GGJ9</accession>
<name>A0AAW0GGJ9_9APHY</name>
<evidence type="ECO:0000313" key="4">
    <source>
        <dbReference type="Proteomes" id="UP001385951"/>
    </source>
</evidence>
<feature type="compositionally biased region" description="Polar residues" evidence="1">
    <location>
        <begin position="7"/>
        <end position="23"/>
    </location>
</feature>
<dbReference type="Proteomes" id="UP001385951">
    <property type="component" value="Unassembled WGS sequence"/>
</dbReference>
<evidence type="ECO:0000259" key="2">
    <source>
        <dbReference type="Pfam" id="PF18803"/>
    </source>
</evidence>
<organism evidence="3 4">
    <name type="scientific">Cerrena zonata</name>
    <dbReference type="NCBI Taxonomy" id="2478898"/>
    <lineage>
        <taxon>Eukaryota</taxon>
        <taxon>Fungi</taxon>
        <taxon>Dikarya</taxon>
        <taxon>Basidiomycota</taxon>
        <taxon>Agaricomycotina</taxon>
        <taxon>Agaricomycetes</taxon>
        <taxon>Polyporales</taxon>
        <taxon>Cerrenaceae</taxon>
        <taxon>Cerrena</taxon>
    </lineage>
</organism>
<reference evidence="3 4" key="1">
    <citation type="submission" date="2022-09" db="EMBL/GenBank/DDBJ databases">
        <authorList>
            <person name="Palmer J.M."/>
        </authorList>
    </citation>
    <scope>NUCLEOTIDE SEQUENCE [LARGE SCALE GENOMIC DNA]</scope>
    <source>
        <strain evidence="3 4">DSM 7382</strain>
    </source>
</reference>